<sequence>MPVETDSELREILGLETIAVVGCSATPGKEAHEVPKFLHEQGYEIVPVNPYADEIFGIEPYDSLSAVEENIGIVDVFRPSEEVAEIAEAAIERDDVEVVWTQLGITDPEAGERVEAAGKRYVEDRCLKVEYQRLMA</sequence>
<gene>
    <name evidence="2" type="ORF">KM295_07245</name>
</gene>
<dbReference type="InterPro" id="IPR036291">
    <property type="entry name" value="NAD(P)-bd_dom_sf"/>
</dbReference>
<dbReference type="PANTHER" id="PTHR33303:SF2">
    <property type="entry name" value="COA-BINDING DOMAIN-CONTAINING PROTEIN"/>
    <property type="match status" value="1"/>
</dbReference>
<evidence type="ECO:0000313" key="3">
    <source>
        <dbReference type="Proteomes" id="UP001139494"/>
    </source>
</evidence>
<dbReference type="Gene3D" id="3.40.50.720">
    <property type="entry name" value="NAD(P)-binding Rossmann-like Domain"/>
    <property type="match status" value="1"/>
</dbReference>
<organism evidence="2 3">
    <name type="scientific">Natronomonas aquatica</name>
    <dbReference type="NCBI Taxonomy" id="2841590"/>
    <lineage>
        <taxon>Archaea</taxon>
        <taxon>Methanobacteriati</taxon>
        <taxon>Methanobacteriota</taxon>
        <taxon>Stenosarchaea group</taxon>
        <taxon>Halobacteria</taxon>
        <taxon>Halobacteriales</taxon>
        <taxon>Natronomonadaceae</taxon>
        <taxon>Natronomonas</taxon>
    </lineage>
</organism>
<comment type="caution">
    <text evidence="2">The sequence shown here is derived from an EMBL/GenBank/DDBJ whole genome shotgun (WGS) entry which is preliminary data.</text>
</comment>
<dbReference type="RefSeq" id="WP_256029297.1">
    <property type="nucleotide sequence ID" value="NZ_JAHLKM010000006.1"/>
</dbReference>
<dbReference type="EMBL" id="JAHLKM010000006">
    <property type="protein sequence ID" value="MCQ4333276.1"/>
    <property type="molecule type" value="Genomic_DNA"/>
</dbReference>
<feature type="domain" description="CoA-binding" evidence="1">
    <location>
        <begin position="12"/>
        <end position="105"/>
    </location>
</feature>
<dbReference type="SUPFAM" id="SSF51735">
    <property type="entry name" value="NAD(P)-binding Rossmann-fold domains"/>
    <property type="match status" value="1"/>
</dbReference>
<accession>A0A9R1CTC0</accession>
<dbReference type="InterPro" id="IPR003781">
    <property type="entry name" value="CoA-bd"/>
</dbReference>
<dbReference type="SMART" id="SM00881">
    <property type="entry name" value="CoA_binding"/>
    <property type="match status" value="1"/>
</dbReference>
<proteinExistence type="predicted"/>
<keyword evidence="3" id="KW-1185">Reference proteome</keyword>
<dbReference type="Pfam" id="PF13380">
    <property type="entry name" value="CoA_binding_2"/>
    <property type="match status" value="1"/>
</dbReference>
<dbReference type="PANTHER" id="PTHR33303">
    <property type="entry name" value="CYTOPLASMIC PROTEIN-RELATED"/>
    <property type="match status" value="1"/>
</dbReference>
<dbReference type="Proteomes" id="UP001139494">
    <property type="component" value="Unassembled WGS sequence"/>
</dbReference>
<protein>
    <submittedName>
        <fullName evidence="2">CoA-binding protein</fullName>
    </submittedName>
</protein>
<reference evidence="2" key="1">
    <citation type="journal article" date="2023" name="Front. Microbiol.">
        <title>Genomic-based phylogenetic and metabolic analyses of the genus Natronomonas, and description of Natronomonas aquatica sp. nov.</title>
        <authorList>
            <person name="Garcia-Roldan A."/>
            <person name="Duran-Viseras A."/>
            <person name="de la Haba R.R."/>
            <person name="Corral P."/>
            <person name="Sanchez-Porro C."/>
            <person name="Ventosa A."/>
        </authorList>
    </citation>
    <scope>NUCLEOTIDE SEQUENCE</scope>
    <source>
        <strain evidence="2">F2-12</strain>
    </source>
</reference>
<name>A0A9R1CTC0_9EURY</name>
<dbReference type="AlphaFoldDB" id="A0A9R1CTC0"/>
<evidence type="ECO:0000313" key="2">
    <source>
        <dbReference type="EMBL" id="MCQ4333276.1"/>
    </source>
</evidence>
<evidence type="ECO:0000259" key="1">
    <source>
        <dbReference type="SMART" id="SM00881"/>
    </source>
</evidence>